<comment type="caution">
    <text evidence="3">The sequence shown here is derived from an EMBL/GenBank/DDBJ whole genome shotgun (WGS) entry which is preliminary data.</text>
</comment>
<sequence length="385" mass="40938">MTGKPYKTRWKGSALALAIAVGITGVVTAALHARVSAEQSASLRAPMPVEQTAFIEQQDFQREQKFLGLVQAASRSQVGFEVPGAIAEVFVREGQAVEAGAALAKLDTQTLEARRRAAASAVDQASAELELASARRVRQAPLAESGAISAQLFDDTRLAEKAVESALAAAQARLDSLEIDLEKSVLRAPYAARIGRQLLDRGAVTQPGAPVFTLTSLENREAHIGVAVEQARYLTVGKNYPLQWRDRSLSAPLVAVRSDVNPVSMTTVAIFSLPGDVDAFDGEPVSVSVPRTEPETGGWLPLSALIEGERGIWTVLALRERDGNTVALREVVEVLHVSGDRAFVRGSVRDGDRLIADGVHRIAPGTAVAPLEAPGLENAVAHQES</sequence>
<dbReference type="HOGENOM" id="CLU_018816_1_0_6"/>
<dbReference type="AlphaFoldDB" id="A4A868"/>
<organism evidence="3 4">
    <name type="scientific">Congregibacter litoralis KT71</name>
    <dbReference type="NCBI Taxonomy" id="314285"/>
    <lineage>
        <taxon>Bacteria</taxon>
        <taxon>Pseudomonadati</taxon>
        <taxon>Pseudomonadota</taxon>
        <taxon>Gammaproteobacteria</taxon>
        <taxon>Cellvibrionales</taxon>
        <taxon>Halieaceae</taxon>
        <taxon>Congregibacter</taxon>
    </lineage>
</organism>
<dbReference type="EMBL" id="AAOA02000001">
    <property type="protein sequence ID" value="EAQ97863.1"/>
    <property type="molecule type" value="Genomic_DNA"/>
</dbReference>
<dbReference type="GO" id="GO:1990281">
    <property type="term" value="C:efflux pump complex"/>
    <property type="evidence" value="ECO:0007669"/>
    <property type="project" value="TreeGrafter"/>
</dbReference>
<comment type="similarity">
    <text evidence="1">Belongs to the membrane fusion protein (MFP) (TC 8.A.1) family.</text>
</comment>
<gene>
    <name evidence="3" type="ORF">KT71_14899</name>
</gene>
<keyword evidence="4" id="KW-1185">Reference proteome</keyword>
<evidence type="ECO:0000313" key="4">
    <source>
        <dbReference type="Proteomes" id="UP000019205"/>
    </source>
</evidence>
<dbReference type="SUPFAM" id="SSF111369">
    <property type="entry name" value="HlyD-like secretion proteins"/>
    <property type="match status" value="1"/>
</dbReference>
<dbReference type="PANTHER" id="PTHR30469">
    <property type="entry name" value="MULTIDRUG RESISTANCE PROTEIN MDTA"/>
    <property type="match status" value="1"/>
</dbReference>
<dbReference type="RefSeq" id="WP_008295413.1">
    <property type="nucleotide sequence ID" value="NZ_CM002299.1"/>
</dbReference>
<evidence type="ECO:0000313" key="3">
    <source>
        <dbReference type="EMBL" id="EAQ97863.1"/>
    </source>
</evidence>
<dbReference type="GO" id="GO:0015562">
    <property type="term" value="F:efflux transmembrane transporter activity"/>
    <property type="evidence" value="ECO:0007669"/>
    <property type="project" value="TreeGrafter"/>
</dbReference>
<dbReference type="Gene3D" id="2.40.30.170">
    <property type="match status" value="1"/>
</dbReference>
<dbReference type="STRING" id="314285.KT71_14899"/>
<dbReference type="PANTHER" id="PTHR30469:SF11">
    <property type="entry name" value="BLL4320 PROTEIN"/>
    <property type="match status" value="1"/>
</dbReference>
<evidence type="ECO:0000256" key="2">
    <source>
        <dbReference type="SAM" id="Coils"/>
    </source>
</evidence>
<name>A4A868_9GAMM</name>
<dbReference type="NCBIfam" id="TIGR01730">
    <property type="entry name" value="RND_mfp"/>
    <property type="match status" value="1"/>
</dbReference>
<dbReference type="Proteomes" id="UP000019205">
    <property type="component" value="Chromosome"/>
</dbReference>
<reference evidence="3 4" key="2">
    <citation type="journal article" date="2009" name="PLoS ONE">
        <title>The photosynthetic apparatus and its regulation in the aerobic gammaproteobacterium Congregibacter litoralis gen. nov., sp. nov.</title>
        <authorList>
            <person name="Spring S."/>
            <person name="Lunsdorf H."/>
            <person name="Fuchs B.M."/>
            <person name="Tindall B.J."/>
        </authorList>
    </citation>
    <scope>NUCLEOTIDE SEQUENCE [LARGE SCALE GENOMIC DNA]</scope>
    <source>
        <strain evidence="3">KT71</strain>
    </source>
</reference>
<proteinExistence type="inferred from homology"/>
<evidence type="ECO:0000256" key="1">
    <source>
        <dbReference type="ARBA" id="ARBA00009477"/>
    </source>
</evidence>
<feature type="coiled-coil region" evidence="2">
    <location>
        <begin position="160"/>
        <end position="187"/>
    </location>
</feature>
<dbReference type="InterPro" id="IPR006143">
    <property type="entry name" value="RND_pump_MFP"/>
</dbReference>
<keyword evidence="2" id="KW-0175">Coiled coil</keyword>
<dbReference type="Gene3D" id="1.10.287.470">
    <property type="entry name" value="Helix hairpin bin"/>
    <property type="match status" value="1"/>
</dbReference>
<accession>A4A868</accession>
<protein>
    <submittedName>
        <fullName evidence="3">RND family efflux transporter, MFP subunit</fullName>
    </submittedName>
</protein>
<dbReference type="Gene3D" id="2.40.420.20">
    <property type="match status" value="1"/>
</dbReference>
<dbReference type="Gene3D" id="2.40.50.100">
    <property type="match status" value="1"/>
</dbReference>
<reference evidence="3 4" key="1">
    <citation type="journal article" date="2007" name="Proc. Natl. Acad. Sci. U.S.A.">
        <title>Characterization of a marine gammaproteobacterium capable of aerobic anoxygenic photosynthesis.</title>
        <authorList>
            <person name="Fuchs B.M."/>
            <person name="Spring S."/>
            <person name="Teeling H."/>
            <person name="Quast C."/>
            <person name="Wulf J."/>
            <person name="Schattenhofer M."/>
            <person name="Yan S."/>
            <person name="Ferriera S."/>
            <person name="Johnson J."/>
            <person name="Glockner F.O."/>
            <person name="Amann R."/>
        </authorList>
    </citation>
    <scope>NUCLEOTIDE SEQUENCE [LARGE SCALE GENOMIC DNA]</scope>
    <source>
        <strain evidence="3">KT71</strain>
    </source>
</reference>
<dbReference type="eggNOG" id="COG0845">
    <property type="taxonomic scope" value="Bacteria"/>
</dbReference>